<evidence type="ECO:0000313" key="1">
    <source>
        <dbReference type="EMBL" id="PKE27140.1"/>
    </source>
</evidence>
<gene>
    <name evidence="1" type="ORF">CW686_01460</name>
</gene>
<comment type="caution">
    <text evidence="1">The sequence shown here is derived from an EMBL/GenBank/DDBJ whole genome shotgun (WGS) entry which is preliminary data.</text>
</comment>
<accession>A0A855GPV4</accession>
<evidence type="ECO:0000313" key="2">
    <source>
        <dbReference type="Proteomes" id="UP000233482"/>
    </source>
</evidence>
<name>A0A855GPV4_9STAP</name>
<sequence length="64" mass="7826">MQEWVKEGTNYWENEECPREYLENALKGLIHFIEDIHVDDELVRNMSDEELKNKIDFYEYVADK</sequence>
<dbReference type="Proteomes" id="UP000233482">
    <property type="component" value="Unassembled WGS sequence"/>
</dbReference>
<proteinExistence type="predicted"/>
<dbReference type="EMBL" id="PIXC01000002">
    <property type="protein sequence ID" value="PKE27140.1"/>
    <property type="molecule type" value="Genomic_DNA"/>
</dbReference>
<organism evidence="1 2">
    <name type="scientific">Macrococcoides caseolyticum</name>
    <dbReference type="NCBI Taxonomy" id="69966"/>
    <lineage>
        <taxon>Bacteria</taxon>
        <taxon>Bacillati</taxon>
        <taxon>Bacillota</taxon>
        <taxon>Bacilli</taxon>
        <taxon>Bacillales</taxon>
        <taxon>Staphylococcaceae</taxon>
        <taxon>Macrococcoides</taxon>
    </lineage>
</organism>
<dbReference type="RefSeq" id="WP_041635965.1">
    <property type="nucleotide sequence ID" value="NZ_CP079950.1"/>
</dbReference>
<dbReference type="AlphaFoldDB" id="A0A855GPV4"/>
<reference evidence="1 2" key="1">
    <citation type="submission" date="2017-12" db="EMBL/GenBank/DDBJ databases">
        <title>Genomics of Macrococcus caseolyticus.</title>
        <authorList>
            <person name="MacFadyen A.C."/>
            <person name="Paterson G.K."/>
        </authorList>
    </citation>
    <scope>NUCLEOTIDE SEQUENCE [LARGE SCALE GENOMIC DNA]</scope>
    <source>
        <strain evidence="1 2">5788_EF188</strain>
    </source>
</reference>
<protein>
    <submittedName>
        <fullName evidence="1">Uncharacterized protein</fullName>
    </submittedName>
</protein>